<dbReference type="EMBL" id="FQVI01000043">
    <property type="protein sequence ID" value="SHF56169.1"/>
    <property type="molecule type" value="Genomic_DNA"/>
</dbReference>
<feature type="compositionally biased region" description="Basic and acidic residues" evidence="1">
    <location>
        <begin position="27"/>
        <end position="50"/>
    </location>
</feature>
<keyword evidence="3" id="KW-1185">Reference proteome</keyword>
<proteinExistence type="predicted"/>
<reference evidence="2 3" key="1">
    <citation type="submission" date="2016-11" db="EMBL/GenBank/DDBJ databases">
        <authorList>
            <person name="Jaros S."/>
            <person name="Januszkiewicz K."/>
            <person name="Wedrychowicz H."/>
        </authorList>
    </citation>
    <scope>NUCLEOTIDE SEQUENCE [LARGE SCALE GENOMIC DNA]</scope>
    <source>
        <strain evidence="2 3">DSM 17459</strain>
    </source>
</reference>
<evidence type="ECO:0000256" key="1">
    <source>
        <dbReference type="SAM" id="MobiDB-lite"/>
    </source>
</evidence>
<dbReference type="STRING" id="1122155.SAMN02745158_04218"/>
<dbReference type="Proteomes" id="UP000184245">
    <property type="component" value="Unassembled WGS sequence"/>
</dbReference>
<dbReference type="OrthoDB" id="9862139at2"/>
<dbReference type="AlphaFoldDB" id="A0A1M5CN82"/>
<evidence type="ECO:0000313" key="3">
    <source>
        <dbReference type="Proteomes" id="UP000184245"/>
    </source>
</evidence>
<feature type="region of interest" description="Disordered" evidence="1">
    <location>
        <begin position="1"/>
        <end position="50"/>
    </location>
</feature>
<accession>A0A1M5CN82</accession>
<protein>
    <submittedName>
        <fullName evidence="2">Uncharacterized protein</fullName>
    </submittedName>
</protein>
<organism evidence="2 3">
    <name type="scientific">Lactonifactor longoviformis DSM 17459</name>
    <dbReference type="NCBI Taxonomy" id="1122155"/>
    <lineage>
        <taxon>Bacteria</taxon>
        <taxon>Bacillati</taxon>
        <taxon>Bacillota</taxon>
        <taxon>Clostridia</taxon>
        <taxon>Eubacteriales</taxon>
        <taxon>Clostridiaceae</taxon>
        <taxon>Lactonifactor</taxon>
    </lineage>
</organism>
<gene>
    <name evidence="2" type="ORF">SAMN02745158_04218</name>
</gene>
<sequence>MMEINLVPEQSGTDCHRSNPQEVVTEFPKEMDLVPGEKDDRPRKDGPGGE</sequence>
<dbReference type="RefSeq" id="WP_158641028.1">
    <property type="nucleotide sequence ID" value="NZ_FQVI01000043.1"/>
</dbReference>
<evidence type="ECO:0000313" key="2">
    <source>
        <dbReference type="EMBL" id="SHF56169.1"/>
    </source>
</evidence>
<name>A0A1M5CN82_9CLOT</name>